<dbReference type="OrthoDB" id="9762420at2"/>
<dbReference type="InterPro" id="IPR006533">
    <property type="entry name" value="T6SS_Vgr_RhsGE"/>
</dbReference>
<dbReference type="EMBL" id="FOEG01000002">
    <property type="protein sequence ID" value="SEO75594.1"/>
    <property type="molecule type" value="Genomic_DNA"/>
</dbReference>
<keyword evidence="2" id="KW-1185">Reference proteome</keyword>
<reference evidence="1 2" key="1">
    <citation type="submission" date="2016-10" db="EMBL/GenBank/DDBJ databases">
        <authorList>
            <person name="de Groot N.N."/>
        </authorList>
    </citation>
    <scope>NUCLEOTIDE SEQUENCE [LARGE SCALE GENOMIC DNA]</scope>
    <source>
        <strain evidence="1 2">CGMCC 1.6291</strain>
    </source>
</reference>
<dbReference type="Pfam" id="PF05954">
    <property type="entry name" value="Phage_GPD"/>
    <property type="match status" value="1"/>
</dbReference>
<evidence type="ECO:0000313" key="1">
    <source>
        <dbReference type="EMBL" id="SEO75594.1"/>
    </source>
</evidence>
<accession>A0A1H8SB42</accession>
<dbReference type="Proteomes" id="UP000199657">
    <property type="component" value="Unassembled WGS sequence"/>
</dbReference>
<protein>
    <submittedName>
        <fullName evidence="1">Type VI secretion system secreted protein VgrG</fullName>
    </submittedName>
</protein>
<dbReference type="SUPFAM" id="SSF69255">
    <property type="entry name" value="gp5 N-terminal domain-like"/>
    <property type="match status" value="1"/>
</dbReference>
<dbReference type="InterPro" id="IPR017847">
    <property type="entry name" value="T6SS_RhsGE_Vgr_subset"/>
</dbReference>
<gene>
    <name evidence="1" type="ORF">SAMN04488052_102636</name>
</gene>
<proteinExistence type="predicted"/>
<sequence length="712" mass="75258">MTGSDVLSDAGISWLAGALGHEQFRLRLQGVAAEHIDVETFESSDYTVGGDYAFRIGVGIRSSDELDPDALPGTQASLALQVGEGSVAVHGVVACIEMCGRQNNRREAVVHLRSPLTLLDGVRNHRVFRRRTAPAIAREVLQDALDDVAAVVVEGGDEAPEQPMVVQNNETDLAFVRRVLARDGLFLALRQRDTEAEVVIHDDLAAVTDTSVALRYARQSGQVRGSRDTVDKMRVWGGLEPSRATMSDFDPAYPDHSGPGEASTSSDVAGAGTLRMFGQRGGGQDASQALADVHMAALDTRRQGAEIETENRALAPGVTVEISEHPDDAVNGDYVVISTYQKGDQAAVLHGGTGVGRPTYRCVARLLPANVPYREAPADKPSVSGGLLVGEVEGDDKDKAHLDDEGAYRIRFAMDDGDADTGQASPPVRMSQPYGGKDYGMHFPLLPKTKVAMAALNGDAERPVILGALSTPRQPAPVNTNNRYQHLLRTPGGHALCLNDKPGGQRVTLAAGNARGSKGIDADGNPKGAGWLDIQAGDQEAHRVELVTEEGAMQLHAGEDMEVRAGGNRQVTVEGSQDTWVKGDVTLRSEEGAITHAAAEALEMTTDSGDLLLETTDGDVQIQAGDSLHLQARGPMSATSEEGSLSLVAGDGMLHVHGEAGLTIQGGVDQDIHVGRDAGLVIRGDGSVVLRGDMVEIVADEIVQSADTISEN</sequence>
<evidence type="ECO:0000313" key="2">
    <source>
        <dbReference type="Proteomes" id="UP000199657"/>
    </source>
</evidence>
<dbReference type="Gene3D" id="4.10.220.110">
    <property type="match status" value="1"/>
</dbReference>
<name>A0A1H8SB42_9GAMM</name>
<dbReference type="InterPro" id="IPR037026">
    <property type="entry name" value="Vgr_OB-fold_dom_sf"/>
</dbReference>
<dbReference type="NCBIfam" id="TIGR01646">
    <property type="entry name" value="vgr_GE"/>
    <property type="match status" value="1"/>
</dbReference>
<dbReference type="Gene3D" id="3.55.50.10">
    <property type="entry name" value="Baseplate protein-like domains"/>
    <property type="match status" value="1"/>
</dbReference>
<dbReference type="STRING" id="406100.SAMN04488052_102636"/>
<dbReference type="NCBIfam" id="TIGR03361">
    <property type="entry name" value="VI_Rhs_Vgr"/>
    <property type="match status" value="1"/>
</dbReference>
<dbReference type="SUPFAM" id="SSF69349">
    <property type="entry name" value="Phage fibre proteins"/>
    <property type="match status" value="1"/>
</dbReference>
<dbReference type="Gene3D" id="2.40.50.230">
    <property type="entry name" value="Gp5 N-terminal domain"/>
    <property type="match status" value="1"/>
</dbReference>
<dbReference type="SUPFAM" id="SSF69279">
    <property type="entry name" value="Phage tail proteins"/>
    <property type="match status" value="2"/>
</dbReference>
<dbReference type="RefSeq" id="WP_091641737.1">
    <property type="nucleotide sequence ID" value="NZ_FOEG01000002.1"/>
</dbReference>
<organism evidence="1 2">
    <name type="scientific">Aquisalimonas asiatica</name>
    <dbReference type="NCBI Taxonomy" id="406100"/>
    <lineage>
        <taxon>Bacteria</taxon>
        <taxon>Pseudomonadati</taxon>
        <taxon>Pseudomonadota</taxon>
        <taxon>Gammaproteobacteria</taxon>
        <taxon>Chromatiales</taxon>
        <taxon>Ectothiorhodospiraceae</taxon>
        <taxon>Aquisalimonas</taxon>
    </lineage>
</organism>
<dbReference type="Gene3D" id="2.30.110.50">
    <property type="match status" value="1"/>
</dbReference>
<dbReference type="AlphaFoldDB" id="A0A1H8SB42"/>